<comment type="caution">
    <text evidence="1">The sequence shown here is derived from an EMBL/GenBank/DDBJ whole genome shotgun (WGS) entry which is preliminary data.</text>
</comment>
<name>A0A5R9L5Z3_9BACT</name>
<gene>
    <name evidence="1" type="ORF">FEN17_09285</name>
</gene>
<accession>A0A5R9L5Z3</accession>
<evidence type="ECO:0000313" key="1">
    <source>
        <dbReference type="EMBL" id="TLV03767.1"/>
    </source>
</evidence>
<reference evidence="1 2" key="1">
    <citation type="submission" date="2019-05" db="EMBL/GenBank/DDBJ databases">
        <authorList>
            <person name="Qu J.-H."/>
        </authorList>
    </citation>
    <scope>NUCLEOTIDE SEQUENCE [LARGE SCALE GENOMIC DNA]</scope>
    <source>
        <strain evidence="1 2">T17</strain>
    </source>
</reference>
<dbReference type="EMBL" id="VCEJ01000002">
    <property type="protein sequence ID" value="TLV03767.1"/>
    <property type="molecule type" value="Genomic_DNA"/>
</dbReference>
<dbReference type="OrthoDB" id="5505971at2"/>
<proteinExistence type="predicted"/>
<dbReference type="AlphaFoldDB" id="A0A5R9L5Z3"/>
<sequence>MYLINSLKYIIMRNQPFSRLRTSIVSAIFSILSLVAFAQENSAPRIHIGLFYPISSNGTHAADYTNWFSLHAIAGLSKAETGFTLSGAASIIKENASGAQITGVANVIGQSASGAQIAGAVNLIGGNSSGAQIAGLSNITKNDAKGAQLAGFMNYAGKADAAQIAGFANISARDSRGFQLAGFLNKSKNVHSQISGFANIAKKVTGVQLAGFINIADSSDYPIALFNFIKNGEKSISLSIDETLTSMATFRSGGRVLYGITGVGYNLKDNDKTLYGLEAGLGAHVPVADPFRINLEAVSQTLTDFKDGGYFKNSLRILPAYKIGQRFEVFAGPTVNYVSYEREDNYNFIKKFIWKNDGTKDFQGVYIGFNAGIQLIL</sequence>
<organism evidence="1 2">
    <name type="scientific">Dyadobacter luticola</name>
    <dbReference type="NCBI Taxonomy" id="1979387"/>
    <lineage>
        <taxon>Bacteria</taxon>
        <taxon>Pseudomonadati</taxon>
        <taxon>Bacteroidota</taxon>
        <taxon>Cytophagia</taxon>
        <taxon>Cytophagales</taxon>
        <taxon>Spirosomataceae</taxon>
        <taxon>Dyadobacter</taxon>
    </lineage>
</organism>
<evidence type="ECO:0000313" key="2">
    <source>
        <dbReference type="Proteomes" id="UP000306402"/>
    </source>
</evidence>
<dbReference type="Proteomes" id="UP000306402">
    <property type="component" value="Unassembled WGS sequence"/>
</dbReference>
<keyword evidence="2" id="KW-1185">Reference proteome</keyword>
<protein>
    <submittedName>
        <fullName evidence="1">Uncharacterized protein</fullName>
    </submittedName>
</protein>